<feature type="chain" id="PRO_5036535157" evidence="6">
    <location>
        <begin position="20"/>
        <end position="571"/>
    </location>
</feature>
<reference evidence="10 11" key="1">
    <citation type="submission" date="2016-10" db="EMBL/GenBank/DDBJ databases">
        <authorList>
            <person name="de Groot N.N."/>
        </authorList>
    </citation>
    <scope>NUCLEOTIDE SEQUENCE [LARGE SCALE GENOMIC DNA]</scope>
    <source>
        <strain evidence="10 11">NLAE-zl-C57</strain>
    </source>
</reference>
<keyword evidence="4" id="KW-0472">Membrane</keyword>
<name>A0A1G8DDH0_BACOV</name>
<comment type="subcellular location">
    <subcellularLocation>
        <location evidence="1">Cell outer membrane</location>
    </subcellularLocation>
</comment>
<feature type="signal peptide" evidence="6">
    <location>
        <begin position="1"/>
        <end position="19"/>
    </location>
</feature>
<dbReference type="EMBL" id="VWGP01000016">
    <property type="protein sequence ID" value="KAA4531613.1"/>
    <property type="molecule type" value="Genomic_DNA"/>
</dbReference>
<dbReference type="Proteomes" id="UP000181870">
    <property type="component" value="Unassembled WGS sequence"/>
</dbReference>
<dbReference type="SUPFAM" id="SSF48452">
    <property type="entry name" value="TPR-like"/>
    <property type="match status" value="1"/>
</dbReference>
<dbReference type="Gene3D" id="1.25.40.390">
    <property type="match status" value="1"/>
</dbReference>
<proteinExistence type="inferred from homology"/>
<dbReference type="Pfam" id="PF07980">
    <property type="entry name" value="SusD_RagB"/>
    <property type="match status" value="1"/>
</dbReference>
<feature type="domain" description="SusD-like N-terminal" evidence="8">
    <location>
        <begin position="91"/>
        <end position="234"/>
    </location>
</feature>
<evidence type="ECO:0000313" key="9">
    <source>
        <dbReference type="EMBL" id="KAA4531613.1"/>
    </source>
</evidence>
<protein>
    <submittedName>
        <fullName evidence="9">RagB/SusD family nutrient uptake outer membrane protein</fullName>
    </submittedName>
    <submittedName>
        <fullName evidence="10">Starch-binding associating with outer membrane</fullName>
    </submittedName>
</protein>
<dbReference type="InterPro" id="IPR011990">
    <property type="entry name" value="TPR-like_helical_dom_sf"/>
</dbReference>
<keyword evidence="5" id="KW-0998">Cell outer membrane</keyword>
<dbReference type="EMBL" id="FNDO01000008">
    <property type="protein sequence ID" value="SDH55767.1"/>
    <property type="molecule type" value="Genomic_DNA"/>
</dbReference>
<feature type="domain" description="RagB/SusD" evidence="7">
    <location>
        <begin position="324"/>
        <end position="571"/>
    </location>
</feature>
<accession>A0A1G8DDH0</accession>
<evidence type="ECO:0000256" key="3">
    <source>
        <dbReference type="ARBA" id="ARBA00022729"/>
    </source>
</evidence>
<evidence type="ECO:0000259" key="8">
    <source>
        <dbReference type="Pfam" id="PF14322"/>
    </source>
</evidence>
<dbReference type="InterPro" id="IPR033985">
    <property type="entry name" value="SusD-like_N"/>
</dbReference>
<evidence type="ECO:0000256" key="1">
    <source>
        <dbReference type="ARBA" id="ARBA00004442"/>
    </source>
</evidence>
<organism evidence="10 11">
    <name type="scientific">Bacteroides ovatus</name>
    <dbReference type="NCBI Taxonomy" id="28116"/>
    <lineage>
        <taxon>Bacteria</taxon>
        <taxon>Pseudomonadati</taxon>
        <taxon>Bacteroidota</taxon>
        <taxon>Bacteroidia</taxon>
        <taxon>Bacteroidales</taxon>
        <taxon>Bacteroidaceae</taxon>
        <taxon>Bacteroides</taxon>
    </lineage>
</organism>
<evidence type="ECO:0000313" key="12">
    <source>
        <dbReference type="Proteomes" id="UP000478493"/>
    </source>
</evidence>
<dbReference type="InterPro" id="IPR012944">
    <property type="entry name" value="SusD_RagB_dom"/>
</dbReference>
<reference evidence="9 12" key="2">
    <citation type="journal article" date="2019" name="Nat. Med.">
        <title>A library of human gut bacterial isolates paired with longitudinal multiomics data enables mechanistic microbiome research.</title>
        <authorList>
            <person name="Poyet M."/>
            <person name="Groussin M."/>
            <person name="Gibbons S.M."/>
            <person name="Avila-Pacheco J."/>
            <person name="Jiang X."/>
            <person name="Kearney S.M."/>
            <person name="Perrotta A.R."/>
            <person name="Berdy B."/>
            <person name="Zhao S."/>
            <person name="Lieberman T.D."/>
            <person name="Swanson P.K."/>
            <person name="Smith M."/>
            <person name="Roesemann S."/>
            <person name="Alexander J.E."/>
            <person name="Rich S.A."/>
            <person name="Livny J."/>
            <person name="Vlamakis H."/>
            <person name="Clish C."/>
            <person name="Bullock K."/>
            <person name="Deik A."/>
            <person name="Scott J."/>
            <person name="Pierce K.A."/>
            <person name="Xavier R.J."/>
            <person name="Alm E.J."/>
        </authorList>
    </citation>
    <scope>NUCLEOTIDE SEQUENCE [LARGE SCALE GENOMIC DNA]</scope>
    <source>
        <strain evidence="9 12">BIOML-A41</strain>
    </source>
</reference>
<dbReference type="AlphaFoldDB" id="A0A1G8DDH0"/>
<sequence length="571" mass="65333">MKKVKTILYGAALLLLVNACDSILDREVVLSLTEDDVLTLYNNTQSRAVAIYNYLPSGFRCVDGAMMASASDEAEYTLETSSIQMFNVGSWNAKNNPDGGSWWNNFRGIYLVNHFLANSDNLDLEMYRLNPDDIGHEQYQNRLDNIKRWKYEVRFLRAYFYFELIKRYGGVPVITRPVEIGDSFPRNTLDSCVNFIVKECDDIAWGLPVKYTEQENLGRATRGAVLALKSRVLLYAASDLFNSPEKWASGYANKDLISVKPIDRKERWKRAADAAKNVIDLTDAGYALSNNYQGVFRSYTDAEIILARRDGASNDFEKANYPVGYDLGNSGNTPSLNLLDDYEMLDGTAFDWNNKNHAANPYRGRDPRLAFTILSNMTKFNGRPVECWTGGRDGKGVPRATKTGQYLLKYIDPELNLLEGRTSVHTWVLIRLAEVYLNYIEALNEYQPAHSDIKIYYNKIRQREGIKMPELPDGLDQDAVRQKIRHERRIELAFEDHRLWDARRWMIAADNEKGKGVLNIPLRGLEILNRGGVPSYTPIEIEKRNFEPKMYLYPIPQGDLDIAGWSQNPLW</sequence>
<evidence type="ECO:0000259" key="7">
    <source>
        <dbReference type="Pfam" id="PF07980"/>
    </source>
</evidence>
<dbReference type="Proteomes" id="UP000478493">
    <property type="component" value="Unassembled WGS sequence"/>
</dbReference>
<dbReference type="Pfam" id="PF14322">
    <property type="entry name" value="SusD-like_3"/>
    <property type="match status" value="1"/>
</dbReference>
<evidence type="ECO:0000256" key="2">
    <source>
        <dbReference type="ARBA" id="ARBA00006275"/>
    </source>
</evidence>
<evidence type="ECO:0000256" key="4">
    <source>
        <dbReference type="ARBA" id="ARBA00023136"/>
    </source>
</evidence>
<dbReference type="RefSeq" id="WP_004307034.1">
    <property type="nucleotide sequence ID" value="NZ_CABKQC010000011.1"/>
</dbReference>
<evidence type="ECO:0000313" key="10">
    <source>
        <dbReference type="EMBL" id="SDH55767.1"/>
    </source>
</evidence>
<evidence type="ECO:0000256" key="5">
    <source>
        <dbReference type="ARBA" id="ARBA00023237"/>
    </source>
</evidence>
<evidence type="ECO:0000256" key="6">
    <source>
        <dbReference type="SAM" id="SignalP"/>
    </source>
</evidence>
<gene>
    <name evidence="9" type="ORF">F3B85_19270</name>
    <name evidence="10" type="ORF">SAMN05192582_10089</name>
</gene>
<dbReference type="GO" id="GO:0009279">
    <property type="term" value="C:cell outer membrane"/>
    <property type="evidence" value="ECO:0007669"/>
    <property type="project" value="UniProtKB-SubCell"/>
</dbReference>
<evidence type="ECO:0000313" key="11">
    <source>
        <dbReference type="Proteomes" id="UP000181870"/>
    </source>
</evidence>
<comment type="similarity">
    <text evidence="2">Belongs to the SusD family.</text>
</comment>
<keyword evidence="3 6" id="KW-0732">Signal</keyword>